<sequence length="106" mass="11193">METDSLSSVTSAFASKAYAGMNKDAVAKKAHAVAADFESVYVADAFKAMFKDVSVDPLNGKSDNSNETWRDMLIDQYAKDFVGKGGIGLADGIAAELIKIQEGHAG</sequence>
<dbReference type="AlphaFoldDB" id="A0A212L502"/>
<organism evidence="2">
    <name type="scientific">uncultured Pleomorphomonas sp</name>
    <dbReference type="NCBI Taxonomy" id="442121"/>
    <lineage>
        <taxon>Bacteria</taxon>
        <taxon>Pseudomonadati</taxon>
        <taxon>Pseudomonadota</taxon>
        <taxon>Alphaproteobacteria</taxon>
        <taxon>Hyphomicrobiales</taxon>
        <taxon>Pleomorphomonadaceae</taxon>
        <taxon>Pleomorphomonas</taxon>
        <taxon>environmental samples</taxon>
    </lineage>
</organism>
<evidence type="ECO:0000259" key="1">
    <source>
        <dbReference type="Pfam" id="PF10135"/>
    </source>
</evidence>
<dbReference type="EMBL" id="FMJD01000002">
    <property type="protein sequence ID" value="SCM72652.1"/>
    <property type="molecule type" value="Genomic_DNA"/>
</dbReference>
<protein>
    <recommendedName>
        <fullName evidence="1">Flagellar protein FlgJ N-terminal domain-containing protein</fullName>
    </recommendedName>
</protein>
<evidence type="ECO:0000313" key="2">
    <source>
        <dbReference type="EMBL" id="SCM72652.1"/>
    </source>
</evidence>
<reference evidence="2" key="1">
    <citation type="submission" date="2016-08" db="EMBL/GenBank/DDBJ databases">
        <authorList>
            <person name="Seilhamer J.J."/>
        </authorList>
    </citation>
    <scope>NUCLEOTIDE SEQUENCE</scope>
    <source>
        <strain evidence="2">86</strain>
    </source>
</reference>
<dbReference type="Pfam" id="PF10135">
    <property type="entry name" value="Rod-binding"/>
    <property type="match status" value="1"/>
</dbReference>
<feature type="domain" description="Flagellar protein FlgJ N-terminal" evidence="1">
    <location>
        <begin position="47"/>
        <end position="93"/>
    </location>
</feature>
<dbReference type="RefSeq" id="WP_288199323.1">
    <property type="nucleotide sequence ID" value="NZ_LT608334.1"/>
</dbReference>
<gene>
    <name evidence="2" type="ORF">KL86PLE_100656</name>
</gene>
<dbReference type="InterPro" id="IPR019301">
    <property type="entry name" value="Flagellar_prot_FlgJ_N"/>
</dbReference>
<name>A0A212L502_9HYPH</name>
<proteinExistence type="predicted"/>
<accession>A0A212L502</accession>